<evidence type="ECO:0000256" key="1">
    <source>
        <dbReference type="SAM" id="MobiDB-lite"/>
    </source>
</evidence>
<protein>
    <submittedName>
        <fullName evidence="2">Uncharacterized protein</fullName>
    </submittedName>
</protein>
<proteinExistence type="predicted"/>
<accession>A0A8S1EMR4</accession>
<name>A0A8S1EMR4_9PELO</name>
<evidence type="ECO:0000313" key="3">
    <source>
        <dbReference type="Proteomes" id="UP000494206"/>
    </source>
</evidence>
<sequence>MLKIKKTPSRPPAPPQPLLPPIEDDEPLEIPDEQVMMELGYEPYDPQFDMDFNFEDVEPMFPFPQAFAAIDYPAMRIPRPDPRAAMRRR</sequence>
<dbReference type="Proteomes" id="UP000494206">
    <property type="component" value="Unassembled WGS sequence"/>
</dbReference>
<dbReference type="AlphaFoldDB" id="A0A8S1EMR4"/>
<organism evidence="2 3">
    <name type="scientific">Caenorhabditis bovis</name>
    <dbReference type="NCBI Taxonomy" id="2654633"/>
    <lineage>
        <taxon>Eukaryota</taxon>
        <taxon>Metazoa</taxon>
        <taxon>Ecdysozoa</taxon>
        <taxon>Nematoda</taxon>
        <taxon>Chromadorea</taxon>
        <taxon>Rhabditida</taxon>
        <taxon>Rhabditina</taxon>
        <taxon>Rhabditomorpha</taxon>
        <taxon>Rhabditoidea</taxon>
        <taxon>Rhabditidae</taxon>
        <taxon>Peloderinae</taxon>
        <taxon>Caenorhabditis</taxon>
    </lineage>
</organism>
<reference evidence="2 3" key="1">
    <citation type="submission" date="2020-04" db="EMBL/GenBank/DDBJ databases">
        <authorList>
            <person name="Laetsch R D."/>
            <person name="Stevens L."/>
            <person name="Kumar S."/>
            <person name="Blaxter L. M."/>
        </authorList>
    </citation>
    <scope>NUCLEOTIDE SEQUENCE [LARGE SCALE GENOMIC DNA]</scope>
</reference>
<comment type="caution">
    <text evidence="2">The sequence shown here is derived from an EMBL/GenBank/DDBJ whole genome shotgun (WGS) entry which is preliminary data.</text>
</comment>
<feature type="compositionally biased region" description="Pro residues" evidence="1">
    <location>
        <begin position="9"/>
        <end position="20"/>
    </location>
</feature>
<feature type="region of interest" description="Disordered" evidence="1">
    <location>
        <begin position="1"/>
        <end position="26"/>
    </location>
</feature>
<gene>
    <name evidence="2" type="ORF">CBOVIS_LOCUS3669</name>
</gene>
<dbReference type="EMBL" id="CADEPM010000002">
    <property type="protein sequence ID" value="CAB3400818.1"/>
    <property type="molecule type" value="Genomic_DNA"/>
</dbReference>
<evidence type="ECO:0000313" key="2">
    <source>
        <dbReference type="EMBL" id="CAB3400818.1"/>
    </source>
</evidence>
<keyword evidence="3" id="KW-1185">Reference proteome</keyword>